<gene>
    <name evidence="4" type="ORF">CBR_g38018</name>
</gene>
<evidence type="ECO:0000313" key="4">
    <source>
        <dbReference type="EMBL" id="GBG63395.1"/>
    </source>
</evidence>
<evidence type="ECO:0000313" key="5">
    <source>
        <dbReference type="Proteomes" id="UP000265515"/>
    </source>
</evidence>
<protein>
    <recommendedName>
        <fullName evidence="6">F-box domain-containing protein</fullName>
    </recommendedName>
</protein>
<organism evidence="4 5">
    <name type="scientific">Chara braunii</name>
    <name type="common">Braun's stonewort</name>
    <dbReference type="NCBI Taxonomy" id="69332"/>
    <lineage>
        <taxon>Eukaryota</taxon>
        <taxon>Viridiplantae</taxon>
        <taxon>Streptophyta</taxon>
        <taxon>Charophyceae</taxon>
        <taxon>Charales</taxon>
        <taxon>Characeae</taxon>
        <taxon>Chara</taxon>
    </lineage>
</organism>
<dbReference type="Pfam" id="PF01344">
    <property type="entry name" value="Kelch_1"/>
    <property type="match status" value="2"/>
</dbReference>
<dbReference type="CDD" id="cd22152">
    <property type="entry name" value="F-box_AtAFR-like"/>
    <property type="match status" value="1"/>
</dbReference>
<comment type="caution">
    <text evidence="4">The sequence shown here is derived from an EMBL/GenBank/DDBJ whole genome shotgun (WGS) entry which is preliminary data.</text>
</comment>
<keyword evidence="2" id="KW-0677">Repeat</keyword>
<dbReference type="SMART" id="SM00612">
    <property type="entry name" value="Kelch"/>
    <property type="match status" value="2"/>
</dbReference>
<dbReference type="EMBL" id="BFEA01000039">
    <property type="protein sequence ID" value="GBG63395.1"/>
    <property type="molecule type" value="Genomic_DNA"/>
</dbReference>
<dbReference type="OrthoDB" id="45365at2759"/>
<dbReference type="PANTHER" id="PTHR46344:SF27">
    <property type="entry name" value="KELCH REPEAT SUPERFAMILY PROTEIN"/>
    <property type="match status" value="1"/>
</dbReference>
<keyword evidence="5" id="KW-1185">Reference proteome</keyword>
<name>A0A388K049_CHABU</name>
<dbReference type="SUPFAM" id="SSF81383">
    <property type="entry name" value="F-box domain"/>
    <property type="match status" value="1"/>
</dbReference>
<dbReference type="SUPFAM" id="SSF117281">
    <property type="entry name" value="Kelch motif"/>
    <property type="match status" value="1"/>
</dbReference>
<dbReference type="Proteomes" id="UP000265515">
    <property type="component" value="Unassembled WGS sequence"/>
</dbReference>
<dbReference type="InterPro" id="IPR006652">
    <property type="entry name" value="Kelch_1"/>
</dbReference>
<evidence type="ECO:0000256" key="2">
    <source>
        <dbReference type="ARBA" id="ARBA00022737"/>
    </source>
</evidence>
<keyword evidence="1" id="KW-0880">Kelch repeat</keyword>
<evidence type="ECO:0000256" key="3">
    <source>
        <dbReference type="SAM" id="MobiDB-lite"/>
    </source>
</evidence>
<dbReference type="Gene3D" id="2.120.10.80">
    <property type="entry name" value="Kelch-type beta propeller"/>
    <property type="match status" value="1"/>
</dbReference>
<dbReference type="STRING" id="69332.A0A388K049"/>
<dbReference type="InterPro" id="IPR015915">
    <property type="entry name" value="Kelch-typ_b-propeller"/>
</dbReference>
<dbReference type="InterPro" id="IPR036047">
    <property type="entry name" value="F-box-like_dom_sf"/>
</dbReference>
<proteinExistence type="predicted"/>
<accession>A0A388K049</accession>
<dbReference type="OMA" id="GRQCPLI"/>
<dbReference type="AlphaFoldDB" id="A0A388K049"/>
<feature type="region of interest" description="Disordered" evidence="3">
    <location>
        <begin position="13"/>
        <end position="65"/>
    </location>
</feature>
<evidence type="ECO:0000256" key="1">
    <source>
        <dbReference type="ARBA" id="ARBA00022441"/>
    </source>
</evidence>
<reference evidence="4 5" key="1">
    <citation type="journal article" date="2018" name="Cell">
        <title>The Chara Genome: Secondary Complexity and Implications for Plant Terrestrialization.</title>
        <authorList>
            <person name="Nishiyama T."/>
            <person name="Sakayama H."/>
            <person name="Vries J.D."/>
            <person name="Buschmann H."/>
            <person name="Saint-Marcoux D."/>
            <person name="Ullrich K.K."/>
            <person name="Haas F.B."/>
            <person name="Vanderstraeten L."/>
            <person name="Becker D."/>
            <person name="Lang D."/>
            <person name="Vosolsobe S."/>
            <person name="Rombauts S."/>
            <person name="Wilhelmsson P.K.I."/>
            <person name="Janitza P."/>
            <person name="Kern R."/>
            <person name="Heyl A."/>
            <person name="Rumpler F."/>
            <person name="Villalobos L.I.A.C."/>
            <person name="Clay J.M."/>
            <person name="Skokan R."/>
            <person name="Toyoda A."/>
            <person name="Suzuki Y."/>
            <person name="Kagoshima H."/>
            <person name="Schijlen E."/>
            <person name="Tajeshwar N."/>
            <person name="Catarino B."/>
            <person name="Hetherington A.J."/>
            <person name="Saltykova A."/>
            <person name="Bonnot C."/>
            <person name="Breuninger H."/>
            <person name="Symeonidi A."/>
            <person name="Radhakrishnan G.V."/>
            <person name="Van Nieuwerburgh F."/>
            <person name="Deforce D."/>
            <person name="Chang C."/>
            <person name="Karol K.G."/>
            <person name="Hedrich R."/>
            <person name="Ulvskov P."/>
            <person name="Glockner G."/>
            <person name="Delwiche C.F."/>
            <person name="Petrasek J."/>
            <person name="Van de Peer Y."/>
            <person name="Friml J."/>
            <person name="Beilby M."/>
            <person name="Dolan L."/>
            <person name="Kohara Y."/>
            <person name="Sugano S."/>
            <person name="Fujiyama A."/>
            <person name="Delaux P.-M."/>
            <person name="Quint M."/>
            <person name="TheiBen G."/>
            <person name="Hagemann M."/>
            <person name="Harholt J."/>
            <person name="Dunand C."/>
            <person name="Zachgo S."/>
            <person name="Langdale J."/>
            <person name="Maumus F."/>
            <person name="Straeten D.V.D."/>
            <person name="Gould S.B."/>
            <person name="Rensing S.A."/>
        </authorList>
    </citation>
    <scope>NUCLEOTIDE SEQUENCE [LARGE SCALE GENOMIC DNA]</scope>
    <source>
        <strain evidence="4 5">S276</strain>
    </source>
</reference>
<dbReference type="PANTHER" id="PTHR46344">
    <property type="entry name" value="OS02G0202900 PROTEIN"/>
    <property type="match status" value="1"/>
</dbReference>
<sequence>MKRITRKLSKLLLKSGGSSSRRRSNCSTPGTVSREPSIDVIPEDREPSSIQSCGESSAIPAAPPRPPLIPGLPDDLALQCLVRCPRHMFPTMGRVSKVWSEVITSEIFAELRKDLGLLEPFLHVVEQRPRDGVCFIYSLDLSASRWKSVPCRVGNTLIDIPAGSECVVIGHRMIFLGGGTQWQSSNNVWCFDSALGRWFRLAPMLTARSSFACGVAGDQVFAVGGYGANGVALACAEVYDPETNAWQVISDMKVARGGCLGVEQRGRFYVIGDTLVGDGGKVCREAEVYNPDMDTWLTLQTKTWDLTLPPCPAFIDIDGPIRPKTAVLQGHLYAIDESGFPRLLHYDQRMNIWNIVCLLPNHSGDGANRFAMAAYGEELFIVGRKRVYSDSPEKSVEVCLPLSDDVRSSWRVPRQYAYGNFLNEIRACAVIEL</sequence>
<dbReference type="Gramene" id="GBG63395">
    <property type="protein sequence ID" value="GBG63395"/>
    <property type="gene ID" value="CBR_g38018"/>
</dbReference>
<evidence type="ECO:0008006" key="6">
    <source>
        <dbReference type="Google" id="ProtNLM"/>
    </source>
</evidence>